<proteinExistence type="predicted"/>
<feature type="region of interest" description="Disordered" evidence="1">
    <location>
        <begin position="89"/>
        <end position="115"/>
    </location>
</feature>
<feature type="region of interest" description="Disordered" evidence="1">
    <location>
        <begin position="1"/>
        <end position="23"/>
    </location>
</feature>
<sequence>MPKLDVPPSTPSTDNSDRVTRHSNRNVHILDINTKEGKELRSHGTIGVFHVLAALHGAGVAVLNGKGDISSNIRASFSIGRRSARKKIDGTLSRTPPSRGRITPPRLSAAASRRRRRQYRPSEYLQLLCREFLAQQEGRLSAKGQQAFSQKDRRQHILIALPTSPLRT</sequence>
<evidence type="ECO:0000313" key="3">
    <source>
        <dbReference type="Proteomes" id="UP000305067"/>
    </source>
</evidence>
<reference evidence="2 3" key="1">
    <citation type="journal article" date="2019" name="Nat. Ecol. Evol.">
        <title>Megaphylogeny resolves global patterns of mushroom evolution.</title>
        <authorList>
            <person name="Varga T."/>
            <person name="Krizsan K."/>
            <person name="Foldi C."/>
            <person name="Dima B."/>
            <person name="Sanchez-Garcia M."/>
            <person name="Sanchez-Ramirez S."/>
            <person name="Szollosi G.J."/>
            <person name="Szarkandi J.G."/>
            <person name="Papp V."/>
            <person name="Albert L."/>
            <person name="Andreopoulos W."/>
            <person name="Angelini C."/>
            <person name="Antonin V."/>
            <person name="Barry K.W."/>
            <person name="Bougher N.L."/>
            <person name="Buchanan P."/>
            <person name="Buyck B."/>
            <person name="Bense V."/>
            <person name="Catcheside P."/>
            <person name="Chovatia M."/>
            <person name="Cooper J."/>
            <person name="Damon W."/>
            <person name="Desjardin D."/>
            <person name="Finy P."/>
            <person name="Geml J."/>
            <person name="Haridas S."/>
            <person name="Hughes K."/>
            <person name="Justo A."/>
            <person name="Karasinski D."/>
            <person name="Kautmanova I."/>
            <person name="Kiss B."/>
            <person name="Kocsube S."/>
            <person name="Kotiranta H."/>
            <person name="LaButti K.M."/>
            <person name="Lechner B.E."/>
            <person name="Liimatainen K."/>
            <person name="Lipzen A."/>
            <person name="Lukacs Z."/>
            <person name="Mihaltcheva S."/>
            <person name="Morgado L.N."/>
            <person name="Niskanen T."/>
            <person name="Noordeloos M.E."/>
            <person name="Ohm R.A."/>
            <person name="Ortiz-Santana B."/>
            <person name="Ovrebo C."/>
            <person name="Racz N."/>
            <person name="Riley R."/>
            <person name="Savchenko A."/>
            <person name="Shiryaev A."/>
            <person name="Soop K."/>
            <person name="Spirin V."/>
            <person name="Szebenyi C."/>
            <person name="Tomsovsky M."/>
            <person name="Tulloss R.E."/>
            <person name="Uehling J."/>
            <person name="Grigoriev I.V."/>
            <person name="Vagvolgyi C."/>
            <person name="Papp T."/>
            <person name="Martin F.M."/>
            <person name="Miettinen O."/>
            <person name="Hibbett D.S."/>
            <person name="Nagy L.G."/>
        </authorList>
    </citation>
    <scope>NUCLEOTIDE SEQUENCE [LARGE SCALE GENOMIC DNA]</scope>
    <source>
        <strain evidence="2 3">CBS 309.79</strain>
    </source>
</reference>
<gene>
    <name evidence="2" type="ORF">BDV98DRAFT_98075</name>
</gene>
<dbReference type="Proteomes" id="UP000305067">
    <property type="component" value="Unassembled WGS sequence"/>
</dbReference>
<evidence type="ECO:0000313" key="2">
    <source>
        <dbReference type="EMBL" id="TFL00867.1"/>
    </source>
</evidence>
<keyword evidence="3" id="KW-1185">Reference proteome</keyword>
<dbReference type="AlphaFoldDB" id="A0A5C3QHA9"/>
<dbReference type="EMBL" id="ML178827">
    <property type="protein sequence ID" value="TFL00867.1"/>
    <property type="molecule type" value="Genomic_DNA"/>
</dbReference>
<evidence type="ECO:0000256" key="1">
    <source>
        <dbReference type="SAM" id="MobiDB-lite"/>
    </source>
</evidence>
<name>A0A5C3QHA9_9AGAR</name>
<organism evidence="2 3">
    <name type="scientific">Pterulicium gracile</name>
    <dbReference type="NCBI Taxonomy" id="1884261"/>
    <lineage>
        <taxon>Eukaryota</taxon>
        <taxon>Fungi</taxon>
        <taxon>Dikarya</taxon>
        <taxon>Basidiomycota</taxon>
        <taxon>Agaricomycotina</taxon>
        <taxon>Agaricomycetes</taxon>
        <taxon>Agaricomycetidae</taxon>
        <taxon>Agaricales</taxon>
        <taxon>Pleurotineae</taxon>
        <taxon>Pterulaceae</taxon>
        <taxon>Pterulicium</taxon>
    </lineage>
</organism>
<accession>A0A5C3QHA9</accession>
<protein>
    <submittedName>
        <fullName evidence="2">Uncharacterized protein</fullName>
    </submittedName>
</protein>